<accession>A0A8K0NNG4</accession>
<evidence type="ECO:0000256" key="1">
    <source>
        <dbReference type="ARBA" id="ARBA00005417"/>
    </source>
</evidence>
<comment type="similarity">
    <text evidence="1">Belongs to the ABC transporter superfamily.</text>
</comment>
<evidence type="ECO:0000259" key="3">
    <source>
        <dbReference type="PROSITE" id="PS50893"/>
    </source>
</evidence>
<protein>
    <recommendedName>
        <fullName evidence="3">ABC transporter domain-containing protein</fullName>
    </recommendedName>
</protein>
<reference evidence="4" key="1">
    <citation type="submission" date="2020-04" db="EMBL/GenBank/DDBJ databases">
        <title>Analysis of mating type loci in Filobasidium floriforme.</title>
        <authorList>
            <person name="Nowrousian M."/>
        </authorList>
    </citation>
    <scope>NUCLEOTIDE SEQUENCE</scope>
    <source>
        <strain evidence="4">CBS 6242</strain>
    </source>
</reference>
<evidence type="ECO:0000313" key="4">
    <source>
        <dbReference type="EMBL" id="KAG7529004.1"/>
    </source>
</evidence>
<dbReference type="PANTHER" id="PTHR43117:SF4">
    <property type="entry name" value="OSMOPROTECTANT IMPORT ATP-BINDING PROTEIN OSMV"/>
    <property type="match status" value="1"/>
</dbReference>
<proteinExistence type="inferred from homology"/>
<feature type="domain" description="ABC transporter" evidence="3">
    <location>
        <begin position="332"/>
        <end position="582"/>
    </location>
</feature>
<sequence length="586" mass="65321">MKRPLPLIAIPGHTQVFPLGTPTPPRSTVSPLLRFSAKGLRLSSEGDDGLAIVGHGEGRRRLVQTLLSKHKFHPTPPSPGPFPYTSSIPNSPYPLIRHLTFSRPSPGGEFTDYTARYGALQDEDRGTLLDHYLSLYPEAENDNNNQNELSLSESHTDKDKLLEIERIATQIRVSHLLQTPLIGLSSGQTRRARLGAVLLSRARMAILEDPFAGLDVGSREDIAELLGKVNSGQGNHNANDVDVVEEQRRMRTILVLRGAGLVGMPKWINKVAQVTEDEVWTGSKEEYVERAREKEAGKVYRSASTIIGEKVGREEGESLDKKEGNAEREPVVRMKDVNVAYGSKKVLDDVSWSIYPGDKIHLQGSNGSGKTTILSLLLGHHPRSYAMPANNLLIFSKPRREIPMPYLRAWIGHTSPEIFAAFPRNMRLTAGEAIGSGYEGVFSRREFTPEQVKRIKSLLQPFVGQLAAPARSGSGRQASHNRTDVDSIYECEFSHFPASQQAVLLFLRSIVSRPRLLVLDEFSQTIDEHAWEVCKGVLEREWEEMRRDEGVEQAVVVVSHYESEVPWEAGEGKVFRLKDGRVDHSE</sequence>
<dbReference type="Pfam" id="PF00005">
    <property type="entry name" value="ABC_tran"/>
    <property type="match status" value="1"/>
</dbReference>
<dbReference type="SUPFAM" id="SSF52540">
    <property type="entry name" value="P-loop containing nucleoside triphosphate hydrolases"/>
    <property type="match status" value="2"/>
</dbReference>
<comment type="caution">
    <text evidence="4">The sequence shown here is derived from an EMBL/GenBank/DDBJ whole genome shotgun (WGS) entry which is preliminary data.</text>
</comment>
<dbReference type="GO" id="GO:0016887">
    <property type="term" value="F:ATP hydrolysis activity"/>
    <property type="evidence" value="ECO:0007669"/>
    <property type="project" value="InterPro"/>
</dbReference>
<keyword evidence="5" id="KW-1185">Reference proteome</keyword>
<dbReference type="GO" id="GO:0005524">
    <property type="term" value="F:ATP binding"/>
    <property type="evidence" value="ECO:0007669"/>
    <property type="project" value="InterPro"/>
</dbReference>
<name>A0A8K0NNG4_9TREE</name>
<dbReference type="Proteomes" id="UP000812966">
    <property type="component" value="Unassembled WGS sequence"/>
</dbReference>
<keyword evidence="2" id="KW-0813">Transport</keyword>
<evidence type="ECO:0000313" key="5">
    <source>
        <dbReference type="Proteomes" id="UP000812966"/>
    </source>
</evidence>
<evidence type="ECO:0000256" key="2">
    <source>
        <dbReference type="ARBA" id="ARBA00022448"/>
    </source>
</evidence>
<dbReference type="Gene3D" id="3.40.50.300">
    <property type="entry name" value="P-loop containing nucleotide triphosphate hydrolases"/>
    <property type="match status" value="2"/>
</dbReference>
<dbReference type="InterPro" id="IPR003439">
    <property type="entry name" value="ABC_transporter-like_ATP-bd"/>
</dbReference>
<dbReference type="AlphaFoldDB" id="A0A8K0NNG4"/>
<dbReference type="InterPro" id="IPR027417">
    <property type="entry name" value="P-loop_NTPase"/>
</dbReference>
<gene>
    <name evidence="4" type="ORF">FFLO_05827</name>
</gene>
<dbReference type="PROSITE" id="PS50893">
    <property type="entry name" value="ABC_TRANSPORTER_2"/>
    <property type="match status" value="1"/>
</dbReference>
<organism evidence="4 5">
    <name type="scientific">Filobasidium floriforme</name>
    <dbReference type="NCBI Taxonomy" id="5210"/>
    <lineage>
        <taxon>Eukaryota</taxon>
        <taxon>Fungi</taxon>
        <taxon>Dikarya</taxon>
        <taxon>Basidiomycota</taxon>
        <taxon>Agaricomycotina</taxon>
        <taxon>Tremellomycetes</taxon>
        <taxon>Filobasidiales</taxon>
        <taxon>Filobasidiaceae</taxon>
        <taxon>Filobasidium</taxon>
    </lineage>
</organism>
<dbReference type="EMBL" id="JABELV010000160">
    <property type="protein sequence ID" value="KAG7529004.1"/>
    <property type="molecule type" value="Genomic_DNA"/>
</dbReference>
<dbReference type="PANTHER" id="PTHR43117">
    <property type="entry name" value="OSMOPROTECTANT IMPORT ATP-BINDING PROTEIN OSMV"/>
    <property type="match status" value="1"/>
</dbReference>